<gene>
    <name evidence="3" type="ORF">PBAH0796_LOCUS1644</name>
</gene>
<dbReference type="Pfam" id="PF00397">
    <property type="entry name" value="WW"/>
    <property type="match status" value="1"/>
</dbReference>
<protein>
    <recommendedName>
        <fullName evidence="2">WW domain-containing protein</fullName>
    </recommendedName>
</protein>
<evidence type="ECO:0000256" key="1">
    <source>
        <dbReference type="SAM" id="MobiDB-lite"/>
    </source>
</evidence>
<feature type="compositionally biased region" description="Low complexity" evidence="1">
    <location>
        <begin position="312"/>
        <end position="346"/>
    </location>
</feature>
<feature type="domain" description="WW" evidence="2">
    <location>
        <begin position="371"/>
        <end position="403"/>
    </location>
</feature>
<name>A0A7R9ZWH6_9DINO</name>
<dbReference type="EMBL" id="HBEG01002864">
    <property type="protein sequence ID" value="CAD8345906.1"/>
    <property type="molecule type" value="Transcribed_RNA"/>
</dbReference>
<sequence>MAGKGGGKGLNCNVKGMPKSSIDGLPSVGVAVFRESQDQAVEFCGKLREAMASYETGIHFDNIDVSTVQWPLMTFSLLLDVLQEKNATTKRFKAFKAGLDDDCIRLMAGWLEQLPAQSLPSEIHLSHNRITEEGFDALLTAIESKRSELTTQAAPIWLRVENNQVDIAPEGPVMKPLVDEGRVALVQKVNDRRPCAAAVAMPSFAGQQAGGGRESPALMALSTGAGAGKGATRWNQNTWDNKSGGSGGSGGAWKQDSWNRSENDWNGGNGDTAWRKRPGNGDSNATNTWWESKATGSWKEAANPWEQKQRQQHQATQQPQLQKQPQQQNPIKAAATRSGTAGSAGRVAQASGTADRSRTPPVRKGMAQAEPPLPPNWEKQWSDEYQIPYYWNNVTGESLWEPP</sequence>
<dbReference type="CDD" id="cd00201">
    <property type="entry name" value="WW"/>
    <property type="match status" value="1"/>
</dbReference>
<dbReference type="InterPro" id="IPR036020">
    <property type="entry name" value="WW_dom_sf"/>
</dbReference>
<dbReference type="Gene3D" id="3.80.10.10">
    <property type="entry name" value="Ribonuclease Inhibitor"/>
    <property type="match status" value="1"/>
</dbReference>
<feature type="region of interest" description="Disordered" evidence="1">
    <location>
        <begin position="223"/>
        <end position="379"/>
    </location>
</feature>
<accession>A0A7R9ZWH6</accession>
<proteinExistence type="predicted"/>
<reference evidence="3" key="1">
    <citation type="submission" date="2021-01" db="EMBL/GenBank/DDBJ databases">
        <authorList>
            <person name="Corre E."/>
            <person name="Pelletier E."/>
            <person name="Niang G."/>
            <person name="Scheremetjew M."/>
            <person name="Finn R."/>
            <person name="Kale V."/>
            <person name="Holt S."/>
            <person name="Cochrane G."/>
            <person name="Meng A."/>
            <person name="Brown T."/>
            <person name="Cohen L."/>
        </authorList>
    </citation>
    <scope>NUCLEOTIDE SEQUENCE</scope>
    <source>
        <strain evidence="3">Pbaha01</strain>
    </source>
</reference>
<dbReference type="SUPFAM" id="SSF51045">
    <property type="entry name" value="WW domain"/>
    <property type="match status" value="1"/>
</dbReference>
<dbReference type="AlphaFoldDB" id="A0A7R9ZWH6"/>
<feature type="compositionally biased region" description="Polar residues" evidence="1">
    <location>
        <begin position="281"/>
        <end position="290"/>
    </location>
</feature>
<dbReference type="InterPro" id="IPR032675">
    <property type="entry name" value="LRR_dom_sf"/>
</dbReference>
<organism evidence="3">
    <name type="scientific">Pyrodinium bahamense</name>
    <dbReference type="NCBI Taxonomy" id="73915"/>
    <lineage>
        <taxon>Eukaryota</taxon>
        <taxon>Sar</taxon>
        <taxon>Alveolata</taxon>
        <taxon>Dinophyceae</taxon>
        <taxon>Gonyaulacales</taxon>
        <taxon>Pyrocystaceae</taxon>
        <taxon>Pyrodinium</taxon>
    </lineage>
</organism>
<dbReference type="SMART" id="SM00456">
    <property type="entry name" value="WW"/>
    <property type="match status" value="1"/>
</dbReference>
<evidence type="ECO:0000313" key="3">
    <source>
        <dbReference type="EMBL" id="CAD8345906.1"/>
    </source>
</evidence>
<dbReference type="Gene3D" id="2.20.70.10">
    <property type="match status" value="1"/>
</dbReference>
<dbReference type="PROSITE" id="PS50020">
    <property type="entry name" value="WW_DOMAIN_2"/>
    <property type="match status" value="1"/>
</dbReference>
<evidence type="ECO:0000259" key="2">
    <source>
        <dbReference type="PROSITE" id="PS50020"/>
    </source>
</evidence>
<dbReference type="InterPro" id="IPR001202">
    <property type="entry name" value="WW_dom"/>
</dbReference>